<name>A0A2K0T4X6_9HYPO</name>
<comment type="caution">
    <text evidence="3">The sequence shown here is derived from an EMBL/GenBank/DDBJ whole genome shotgun (WGS) entry which is preliminary data.</text>
</comment>
<dbReference type="InterPro" id="IPR036873">
    <property type="entry name" value="Rhodanese-like_dom_sf"/>
</dbReference>
<dbReference type="EMBL" id="MTYH01000068">
    <property type="protein sequence ID" value="PNP40585.1"/>
    <property type="molecule type" value="Genomic_DNA"/>
</dbReference>
<dbReference type="GO" id="GO:0004725">
    <property type="term" value="F:protein tyrosine phosphatase activity"/>
    <property type="evidence" value="ECO:0007669"/>
    <property type="project" value="TreeGrafter"/>
</dbReference>
<dbReference type="InterPro" id="IPR001763">
    <property type="entry name" value="Rhodanese-like_dom"/>
</dbReference>
<feature type="region of interest" description="Disordered" evidence="1">
    <location>
        <begin position="1"/>
        <end position="21"/>
    </location>
</feature>
<evidence type="ECO:0000313" key="4">
    <source>
        <dbReference type="Proteomes" id="UP000236546"/>
    </source>
</evidence>
<dbReference type="AlphaFoldDB" id="A0A2K0T4X6"/>
<evidence type="ECO:0000259" key="2">
    <source>
        <dbReference type="PROSITE" id="PS50206"/>
    </source>
</evidence>
<dbReference type="GO" id="GO:0005737">
    <property type="term" value="C:cytoplasm"/>
    <property type="evidence" value="ECO:0007669"/>
    <property type="project" value="TreeGrafter"/>
</dbReference>
<evidence type="ECO:0000313" key="3">
    <source>
        <dbReference type="EMBL" id="PNP40585.1"/>
    </source>
</evidence>
<reference evidence="3 4" key="1">
    <citation type="submission" date="2017-02" db="EMBL/GenBank/DDBJ databases">
        <title>Genomes of Trichoderma spp. with biocontrol activity.</title>
        <authorList>
            <person name="Gardiner D."/>
            <person name="Kazan K."/>
            <person name="Vos C."/>
            <person name="Harvey P."/>
        </authorList>
    </citation>
    <scope>NUCLEOTIDE SEQUENCE [LARGE SCALE GENOMIC DNA]</scope>
    <source>
        <strain evidence="3 4">A5MH</strain>
    </source>
</reference>
<accession>A0A2K0T4X6</accession>
<dbReference type="Gene3D" id="3.40.250.10">
    <property type="entry name" value="Rhodanese-like domain"/>
    <property type="match status" value="1"/>
</dbReference>
<sequence>MASGESTAAPWHAAYPTPRNTEPATISREALLDLMTKSNGRAAKDFLLIDLRRTDNEGGMIRGSINLPAQSLYPTIPALYGVFKAAGLRKIIWFCSSSRGRGSRAALWFKDYIDDQGDSNMESLILFEGIKGWATAGSEFVQWIDGYNPDIWAKA</sequence>
<dbReference type="OrthoDB" id="8300214at2759"/>
<proteinExistence type="predicted"/>
<gene>
    <name evidence="3" type="ORF">TGAMA5MH_07582</name>
</gene>
<organism evidence="3 4">
    <name type="scientific">Trichoderma gamsii</name>
    <dbReference type="NCBI Taxonomy" id="398673"/>
    <lineage>
        <taxon>Eukaryota</taxon>
        <taxon>Fungi</taxon>
        <taxon>Dikarya</taxon>
        <taxon>Ascomycota</taxon>
        <taxon>Pezizomycotina</taxon>
        <taxon>Sordariomycetes</taxon>
        <taxon>Hypocreomycetidae</taxon>
        <taxon>Hypocreales</taxon>
        <taxon>Hypocreaceae</taxon>
        <taxon>Trichoderma</taxon>
    </lineage>
</organism>
<protein>
    <recommendedName>
        <fullName evidence="2">Rhodanese domain-containing protein</fullName>
    </recommendedName>
</protein>
<dbReference type="SUPFAM" id="SSF52821">
    <property type="entry name" value="Rhodanese/Cell cycle control phosphatase"/>
    <property type="match status" value="1"/>
</dbReference>
<dbReference type="PROSITE" id="PS50206">
    <property type="entry name" value="RHODANESE_3"/>
    <property type="match status" value="1"/>
</dbReference>
<feature type="domain" description="Rhodanese" evidence="2">
    <location>
        <begin position="42"/>
        <end position="142"/>
    </location>
</feature>
<dbReference type="GO" id="GO:0005634">
    <property type="term" value="C:nucleus"/>
    <property type="evidence" value="ECO:0007669"/>
    <property type="project" value="TreeGrafter"/>
</dbReference>
<dbReference type="PANTHER" id="PTHR10828:SF50">
    <property type="entry name" value="REDUCTASE (ARC2), PUTATIVE (AFU_ORTHOLOGUE AFUA_6G13400)-RELATED"/>
    <property type="match status" value="1"/>
</dbReference>
<dbReference type="Proteomes" id="UP000236546">
    <property type="component" value="Unassembled WGS sequence"/>
</dbReference>
<evidence type="ECO:0000256" key="1">
    <source>
        <dbReference type="SAM" id="MobiDB-lite"/>
    </source>
</evidence>
<dbReference type="PANTHER" id="PTHR10828">
    <property type="entry name" value="M-PHASE INDUCER PHOSPHATASE DUAL SPECIFICITY PHOSPHATASE CDC25"/>
    <property type="match status" value="1"/>
</dbReference>